<protein>
    <recommendedName>
        <fullName evidence="3 11">Shikimate kinase</fullName>
        <shortName evidence="11">SK</shortName>
        <ecNumber evidence="3 11">2.7.1.71</ecNumber>
    </recommendedName>
</protein>
<feature type="binding site" evidence="11">
    <location>
        <position position="16"/>
    </location>
    <ligand>
        <name>Mg(2+)</name>
        <dbReference type="ChEBI" id="CHEBI:18420"/>
    </ligand>
</feature>
<dbReference type="InterPro" id="IPR000623">
    <property type="entry name" value="Shikimate_kinase/TSH1"/>
</dbReference>
<evidence type="ECO:0000256" key="9">
    <source>
        <dbReference type="ARBA" id="ARBA00023141"/>
    </source>
</evidence>
<keyword evidence="5 11" id="KW-0808">Transferase</keyword>
<name>A0A418Q876_9CORY</name>
<dbReference type="Proteomes" id="UP000285278">
    <property type="component" value="Unassembled WGS sequence"/>
</dbReference>
<dbReference type="HAMAP" id="MF_00109">
    <property type="entry name" value="Shikimate_kinase"/>
    <property type="match status" value="1"/>
</dbReference>
<evidence type="ECO:0000256" key="4">
    <source>
        <dbReference type="ARBA" id="ARBA00022605"/>
    </source>
</evidence>
<gene>
    <name evidence="11" type="primary">aroK</name>
    <name evidence="12" type="ORF">D3M95_04125</name>
</gene>
<dbReference type="EC" id="2.7.1.71" evidence="3 11"/>
<evidence type="ECO:0000256" key="10">
    <source>
        <dbReference type="ARBA" id="ARBA00048567"/>
    </source>
</evidence>
<comment type="similarity">
    <text evidence="2 11">Belongs to the shikimate kinase family.</text>
</comment>
<comment type="caution">
    <text evidence="12">The sequence shown here is derived from an EMBL/GenBank/DDBJ whole genome shotgun (WGS) entry which is preliminary data.</text>
</comment>
<evidence type="ECO:0000313" key="13">
    <source>
        <dbReference type="Proteomes" id="UP000285278"/>
    </source>
</evidence>
<dbReference type="OrthoDB" id="9800332at2"/>
<feature type="binding site" evidence="11">
    <location>
        <position position="58"/>
    </location>
    <ligand>
        <name>substrate</name>
    </ligand>
</feature>
<dbReference type="UniPathway" id="UPA00053">
    <property type="reaction ID" value="UER00088"/>
</dbReference>
<dbReference type="RefSeq" id="WP_025402750.1">
    <property type="nucleotide sequence ID" value="NZ_CBCRUA010000008.1"/>
</dbReference>
<comment type="catalytic activity">
    <reaction evidence="10 11">
        <text>shikimate + ATP = 3-phosphoshikimate + ADP + H(+)</text>
        <dbReference type="Rhea" id="RHEA:13121"/>
        <dbReference type="ChEBI" id="CHEBI:15378"/>
        <dbReference type="ChEBI" id="CHEBI:30616"/>
        <dbReference type="ChEBI" id="CHEBI:36208"/>
        <dbReference type="ChEBI" id="CHEBI:145989"/>
        <dbReference type="ChEBI" id="CHEBI:456216"/>
        <dbReference type="EC" id="2.7.1.71"/>
    </reaction>
</comment>
<comment type="function">
    <text evidence="11">Catalyzes the specific phosphorylation of the 3-hydroxyl group of shikimic acid using ATP as a cosubstrate.</text>
</comment>
<proteinExistence type="inferred from homology"/>
<dbReference type="AlphaFoldDB" id="A0A418Q876"/>
<keyword evidence="9 11" id="KW-0057">Aromatic amino acid biosynthesis</keyword>
<sequence length="179" mass="19992">MKPRVVLVGLPGSGKTTIGKRLSNALSVGLVDTDQVLEQRFSKPCGDLLTEVGEPEFRRLEAEAVAEALQTNGVVSLGGGAVTTESTRELLQDQWVVYLNVSIDEGVRRTSRSDARPLLRVKDPRQKYQELFEQRSEWYEEVSNFMVHCDGKEPQRVVADILMFLEDMAAEEGDSNYDS</sequence>
<evidence type="ECO:0000256" key="5">
    <source>
        <dbReference type="ARBA" id="ARBA00022679"/>
    </source>
</evidence>
<dbReference type="GO" id="GO:0005829">
    <property type="term" value="C:cytosol"/>
    <property type="evidence" value="ECO:0007669"/>
    <property type="project" value="TreeGrafter"/>
</dbReference>
<dbReference type="GO" id="GO:0004765">
    <property type="term" value="F:shikimate kinase activity"/>
    <property type="evidence" value="ECO:0007669"/>
    <property type="project" value="UniProtKB-UniRule"/>
</dbReference>
<keyword evidence="7 11" id="KW-0418">Kinase</keyword>
<dbReference type="PROSITE" id="PS01128">
    <property type="entry name" value="SHIKIMATE_KINASE"/>
    <property type="match status" value="1"/>
</dbReference>
<comment type="subcellular location">
    <subcellularLocation>
        <location evidence="11">Cytoplasm</location>
    </subcellularLocation>
</comment>
<dbReference type="InterPro" id="IPR031322">
    <property type="entry name" value="Shikimate/glucono_kinase"/>
</dbReference>
<evidence type="ECO:0000256" key="3">
    <source>
        <dbReference type="ARBA" id="ARBA00012154"/>
    </source>
</evidence>
<dbReference type="PANTHER" id="PTHR21087:SF16">
    <property type="entry name" value="SHIKIMATE KINASE 1, CHLOROPLASTIC"/>
    <property type="match status" value="1"/>
</dbReference>
<evidence type="ECO:0000256" key="7">
    <source>
        <dbReference type="ARBA" id="ARBA00022777"/>
    </source>
</evidence>
<dbReference type="Pfam" id="PF01202">
    <property type="entry name" value="SKI"/>
    <property type="match status" value="1"/>
</dbReference>
<evidence type="ECO:0000256" key="1">
    <source>
        <dbReference type="ARBA" id="ARBA00004842"/>
    </source>
</evidence>
<feature type="binding site" evidence="11">
    <location>
        <position position="135"/>
    </location>
    <ligand>
        <name>substrate</name>
    </ligand>
</feature>
<dbReference type="Gene3D" id="3.40.50.300">
    <property type="entry name" value="P-loop containing nucleotide triphosphate hydrolases"/>
    <property type="match status" value="1"/>
</dbReference>
<keyword evidence="11" id="KW-0460">Magnesium</keyword>
<reference evidence="12 13" key="1">
    <citation type="submission" date="2018-09" db="EMBL/GenBank/DDBJ databases">
        <title>Optimization and identification of Corynebacterium falsenii FN1-14 from fish paste.</title>
        <authorList>
            <person name="Daroonpunt R."/>
            <person name="Tanasupawat S."/>
        </authorList>
    </citation>
    <scope>NUCLEOTIDE SEQUENCE [LARGE SCALE GENOMIC DNA]</scope>
    <source>
        <strain evidence="12 13">FN1-14</strain>
    </source>
</reference>
<dbReference type="GO" id="GO:0000287">
    <property type="term" value="F:magnesium ion binding"/>
    <property type="evidence" value="ECO:0007669"/>
    <property type="project" value="UniProtKB-UniRule"/>
</dbReference>
<evidence type="ECO:0000256" key="8">
    <source>
        <dbReference type="ARBA" id="ARBA00022840"/>
    </source>
</evidence>
<keyword evidence="11" id="KW-0963">Cytoplasm</keyword>
<feature type="binding site" evidence="11">
    <location>
        <position position="79"/>
    </location>
    <ligand>
        <name>substrate</name>
    </ligand>
</feature>
<comment type="cofactor">
    <cofactor evidence="11">
        <name>Mg(2+)</name>
        <dbReference type="ChEBI" id="CHEBI:18420"/>
    </cofactor>
    <text evidence="11">Binds 1 Mg(2+) ion per subunit.</text>
</comment>
<feature type="binding site" evidence="11">
    <location>
        <begin position="12"/>
        <end position="17"/>
    </location>
    <ligand>
        <name>ATP</name>
        <dbReference type="ChEBI" id="CHEBI:30616"/>
    </ligand>
</feature>
<dbReference type="CDD" id="cd00464">
    <property type="entry name" value="SK"/>
    <property type="match status" value="1"/>
</dbReference>
<keyword evidence="4 11" id="KW-0028">Amino-acid biosynthesis</keyword>
<dbReference type="EMBL" id="QXJK01000003">
    <property type="protein sequence ID" value="RIX35697.1"/>
    <property type="molecule type" value="Genomic_DNA"/>
</dbReference>
<dbReference type="PRINTS" id="PR01100">
    <property type="entry name" value="SHIKIMTKNASE"/>
</dbReference>
<dbReference type="GO" id="GO:0009423">
    <property type="term" value="P:chorismate biosynthetic process"/>
    <property type="evidence" value="ECO:0007669"/>
    <property type="project" value="UniProtKB-UniRule"/>
</dbReference>
<keyword evidence="13" id="KW-1185">Reference proteome</keyword>
<organism evidence="12 13">
    <name type="scientific">Corynebacterium falsenii</name>
    <dbReference type="NCBI Taxonomy" id="108486"/>
    <lineage>
        <taxon>Bacteria</taxon>
        <taxon>Bacillati</taxon>
        <taxon>Actinomycetota</taxon>
        <taxon>Actinomycetes</taxon>
        <taxon>Mycobacteriales</taxon>
        <taxon>Corynebacteriaceae</taxon>
        <taxon>Corynebacterium</taxon>
    </lineage>
</organism>
<dbReference type="InterPro" id="IPR027417">
    <property type="entry name" value="P-loop_NTPase"/>
</dbReference>
<keyword evidence="8 11" id="KW-0067">ATP-binding</keyword>
<evidence type="ECO:0000256" key="2">
    <source>
        <dbReference type="ARBA" id="ARBA00006997"/>
    </source>
</evidence>
<feature type="binding site" evidence="11">
    <location>
        <position position="34"/>
    </location>
    <ligand>
        <name>substrate</name>
    </ligand>
</feature>
<dbReference type="GO" id="GO:0008652">
    <property type="term" value="P:amino acid biosynthetic process"/>
    <property type="evidence" value="ECO:0007669"/>
    <property type="project" value="UniProtKB-KW"/>
</dbReference>
<dbReference type="PANTHER" id="PTHR21087">
    <property type="entry name" value="SHIKIMATE KINASE"/>
    <property type="match status" value="1"/>
</dbReference>
<comment type="caution">
    <text evidence="11">Lacks conserved residue(s) required for the propagation of feature annotation.</text>
</comment>
<evidence type="ECO:0000256" key="6">
    <source>
        <dbReference type="ARBA" id="ARBA00022741"/>
    </source>
</evidence>
<feature type="binding site" evidence="11">
    <location>
        <position position="116"/>
    </location>
    <ligand>
        <name>ATP</name>
        <dbReference type="ChEBI" id="CHEBI:30616"/>
    </ligand>
</feature>
<evidence type="ECO:0000256" key="11">
    <source>
        <dbReference type="HAMAP-Rule" id="MF_00109"/>
    </source>
</evidence>
<comment type="pathway">
    <text evidence="1 11">Metabolic intermediate biosynthesis; chorismate biosynthesis; chorismate from D-erythrose 4-phosphate and phosphoenolpyruvate: step 5/7.</text>
</comment>
<comment type="subunit">
    <text evidence="11">Monomer.</text>
</comment>
<keyword evidence="11" id="KW-0479">Metal-binding</keyword>
<accession>A0A418Q876</accession>
<dbReference type="STRING" id="1451189.CFAL_05775"/>
<keyword evidence="6 11" id="KW-0547">Nucleotide-binding</keyword>
<dbReference type="SUPFAM" id="SSF52540">
    <property type="entry name" value="P-loop containing nucleoside triphosphate hydrolases"/>
    <property type="match status" value="1"/>
</dbReference>
<dbReference type="GO" id="GO:0009073">
    <property type="term" value="P:aromatic amino acid family biosynthetic process"/>
    <property type="evidence" value="ECO:0007669"/>
    <property type="project" value="UniProtKB-KW"/>
</dbReference>
<dbReference type="InterPro" id="IPR023000">
    <property type="entry name" value="Shikimate_kinase_CS"/>
</dbReference>
<evidence type="ECO:0000313" key="12">
    <source>
        <dbReference type="EMBL" id="RIX35697.1"/>
    </source>
</evidence>
<dbReference type="GO" id="GO:0005524">
    <property type="term" value="F:ATP binding"/>
    <property type="evidence" value="ECO:0007669"/>
    <property type="project" value="UniProtKB-UniRule"/>
</dbReference>